<gene>
    <name evidence="2" type="ORF">M231_03125</name>
</gene>
<organism evidence="2 3">
    <name type="scientific">Tremella mesenterica</name>
    <name type="common">Jelly fungus</name>
    <dbReference type="NCBI Taxonomy" id="5217"/>
    <lineage>
        <taxon>Eukaryota</taxon>
        <taxon>Fungi</taxon>
        <taxon>Dikarya</taxon>
        <taxon>Basidiomycota</taxon>
        <taxon>Agaricomycotina</taxon>
        <taxon>Tremellomycetes</taxon>
        <taxon>Tremellales</taxon>
        <taxon>Tremellaceae</taxon>
        <taxon>Tremella</taxon>
    </lineage>
</organism>
<evidence type="ECO:0000313" key="2">
    <source>
        <dbReference type="EMBL" id="RXK39623.1"/>
    </source>
</evidence>
<feature type="compositionally biased region" description="Low complexity" evidence="1">
    <location>
        <begin position="45"/>
        <end position="68"/>
    </location>
</feature>
<dbReference type="VEuPathDB" id="FungiDB:TREMEDRAFT_59375"/>
<sequence length="165" mass="17219">MSSRPEYDAYRSFVDCFSAALAQQGNSPRQVSSMGFGALAITDGSPSAAAASAAVPSATASPVAVTTPLSSGQQEVRPAPVGLPHPSGRTATVVEIDDDEEMDGDEEVVGDRRGEETGVLVDDGETGSAGDDDEMGEEEDESFDIDLGDEELFEDRDGWLADVTK</sequence>
<protein>
    <submittedName>
        <fullName evidence="2">Uncharacterized protein</fullName>
    </submittedName>
</protein>
<dbReference type="EMBL" id="SDIL01000029">
    <property type="protein sequence ID" value="RXK39623.1"/>
    <property type="molecule type" value="Genomic_DNA"/>
</dbReference>
<name>A0A4Q1BP10_TREME</name>
<accession>A0A4Q1BP10</accession>
<dbReference type="AlphaFoldDB" id="A0A4Q1BP10"/>
<dbReference type="InParanoid" id="A0A4Q1BP10"/>
<proteinExistence type="predicted"/>
<feature type="compositionally biased region" description="Acidic residues" evidence="1">
    <location>
        <begin position="95"/>
        <end position="108"/>
    </location>
</feature>
<comment type="caution">
    <text evidence="2">The sequence shown here is derived from an EMBL/GenBank/DDBJ whole genome shotgun (WGS) entry which is preliminary data.</text>
</comment>
<dbReference type="Proteomes" id="UP000289152">
    <property type="component" value="Unassembled WGS sequence"/>
</dbReference>
<feature type="compositionally biased region" description="Acidic residues" evidence="1">
    <location>
        <begin position="122"/>
        <end position="154"/>
    </location>
</feature>
<feature type="compositionally biased region" description="Basic and acidic residues" evidence="1">
    <location>
        <begin position="155"/>
        <end position="165"/>
    </location>
</feature>
<evidence type="ECO:0000313" key="3">
    <source>
        <dbReference type="Proteomes" id="UP000289152"/>
    </source>
</evidence>
<evidence type="ECO:0000256" key="1">
    <source>
        <dbReference type="SAM" id="MobiDB-lite"/>
    </source>
</evidence>
<reference evidence="2 3" key="1">
    <citation type="submission" date="2016-06" db="EMBL/GenBank/DDBJ databases">
        <title>Evolution of pathogenesis and genome organization in the Tremellales.</title>
        <authorList>
            <person name="Cuomo C."/>
            <person name="Litvintseva A."/>
            <person name="Heitman J."/>
            <person name="Chen Y."/>
            <person name="Sun S."/>
            <person name="Springer D."/>
            <person name="Dromer F."/>
            <person name="Young S."/>
            <person name="Zeng Q."/>
            <person name="Chapman S."/>
            <person name="Gujja S."/>
            <person name="Saif S."/>
            <person name="Birren B."/>
        </authorList>
    </citation>
    <scope>NUCLEOTIDE SEQUENCE [LARGE SCALE GENOMIC DNA]</scope>
    <source>
        <strain evidence="2 3">ATCC 28783</strain>
    </source>
</reference>
<keyword evidence="3" id="KW-1185">Reference proteome</keyword>
<feature type="region of interest" description="Disordered" evidence="1">
    <location>
        <begin position="45"/>
        <end position="165"/>
    </location>
</feature>